<feature type="binding site" evidence="9">
    <location>
        <position position="133"/>
    </location>
    <ligand>
        <name>FMN</name>
        <dbReference type="ChEBI" id="CHEBI:58210"/>
    </ligand>
</feature>
<dbReference type="GO" id="GO:0017150">
    <property type="term" value="F:tRNA dihydrouridine synthase activity"/>
    <property type="evidence" value="ECO:0007669"/>
    <property type="project" value="InterPro"/>
</dbReference>
<dbReference type="InterPro" id="IPR035587">
    <property type="entry name" value="DUS-like_FMN-bd"/>
</dbReference>
<evidence type="ECO:0000313" key="12">
    <source>
        <dbReference type="Proteomes" id="UP000823927"/>
    </source>
</evidence>
<comment type="caution">
    <text evidence="11">The sequence shown here is derived from an EMBL/GenBank/DDBJ whole genome shotgun (WGS) entry which is preliminary data.</text>
</comment>
<accession>A0A9D1JPC2</accession>
<sequence>MDYYFAPLEGITNHIFRRVHRKYFPGIRKYFAPFISPNQSKKVMTKEMRDLLPENNEGLYLVPQILTNQAGDFITTAKKLKQLGYNEINLNLGCPSGTVASKNKGAGFLAFPELLDSFLDEIFSGPDMKISVKTRLGRDDGDEFYRLLDIYNKYPMEELIIHPRIREDFYKFHPRMEYFDYAVNHSKNVLCYNGDLFTGGECRDFSKKYPRIQRIMLGRGLLMDPALVWELNVCEEGKEGVGLCTGAPSPDVRARVIAFHNELYDTYRQAMSGDRNVLFKMKEIWSYLICYFPGNEKPMKKIKKAMHLPDYEAAVRQIFNGS</sequence>
<evidence type="ECO:0000256" key="2">
    <source>
        <dbReference type="ARBA" id="ARBA00022630"/>
    </source>
</evidence>
<dbReference type="Proteomes" id="UP000823927">
    <property type="component" value="Unassembled WGS sequence"/>
</dbReference>
<dbReference type="PROSITE" id="PS01136">
    <property type="entry name" value="UPF0034"/>
    <property type="match status" value="1"/>
</dbReference>
<keyword evidence="5" id="KW-0521">NADP</keyword>
<dbReference type="Gene3D" id="3.20.20.70">
    <property type="entry name" value="Aldolase class I"/>
    <property type="match status" value="1"/>
</dbReference>
<evidence type="ECO:0000256" key="8">
    <source>
        <dbReference type="PIRSR" id="PIRSR006621-1"/>
    </source>
</evidence>
<dbReference type="InterPro" id="IPR013785">
    <property type="entry name" value="Aldolase_TIM"/>
</dbReference>
<evidence type="ECO:0000256" key="6">
    <source>
        <dbReference type="ARBA" id="ARBA00023002"/>
    </source>
</evidence>
<gene>
    <name evidence="11" type="ORF">IAB46_00210</name>
</gene>
<organism evidence="11 12">
    <name type="scientific">Candidatus Scybalocola faecigallinarum</name>
    <dbReference type="NCBI Taxonomy" id="2840941"/>
    <lineage>
        <taxon>Bacteria</taxon>
        <taxon>Bacillati</taxon>
        <taxon>Bacillota</taxon>
        <taxon>Clostridia</taxon>
        <taxon>Lachnospirales</taxon>
        <taxon>Lachnospiraceae</taxon>
        <taxon>Lachnospiraceae incertae sedis</taxon>
        <taxon>Candidatus Scybalocola (ex Gilroy et al. 2021)</taxon>
    </lineage>
</organism>
<evidence type="ECO:0000256" key="7">
    <source>
        <dbReference type="PIRNR" id="PIRNR006621"/>
    </source>
</evidence>
<comment type="cofactor">
    <cofactor evidence="1 7 9">
        <name>FMN</name>
        <dbReference type="ChEBI" id="CHEBI:58210"/>
    </cofactor>
</comment>
<dbReference type="PIRSF" id="PIRSF006621">
    <property type="entry name" value="Dus"/>
    <property type="match status" value="1"/>
</dbReference>
<feature type="domain" description="DUS-like FMN-binding" evidence="10">
    <location>
        <begin position="5"/>
        <end position="239"/>
    </location>
</feature>
<comment type="similarity">
    <text evidence="7">Belongs to the dus family.</text>
</comment>
<dbReference type="GO" id="GO:0050660">
    <property type="term" value="F:flavin adenine dinucleotide binding"/>
    <property type="evidence" value="ECO:0007669"/>
    <property type="project" value="InterPro"/>
</dbReference>
<feature type="binding site" evidence="9">
    <location>
        <begin position="218"/>
        <end position="219"/>
    </location>
    <ligand>
        <name>FMN</name>
        <dbReference type="ChEBI" id="CHEBI:58210"/>
    </ligand>
</feature>
<dbReference type="PANTHER" id="PTHR45846">
    <property type="entry name" value="TRNA-DIHYDROURIDINE(47) SYNTHASE [NAD(P)(+)]-LIKE"/>
    <property type="match status" value="1"/>
</dbReference>
<feature type="active site" description="Proton donor" evidence="8">
    <location>
        <position position="94"/>
    </location>
</feature>
<name>A0A9D1JPC2_9FIRM</name>
<dbReference type="EMBL" id="DVIT01000002">
    <property type="protein sequence ID" value="HIS45987.1"/>
    <property type="molecule type" value="Genomic_DNA"/>
</dbReference>
<keyword evidence="4 7" id="KW-0819">tRNA processing</keyword>
<keyword evidence="3 7" id="KW-0288">FMN</keyword>
<dbReference type="GO" id="GO:0003723">
    <property type="term" value="F:RNA binding"/>
    <property type="evidence" value="ECO:0007669"/>
    <property type="project" value="TreeGrafter"/>
</dbReference>
<protein>
    <recommendedName>
        <fullName evidence="7">tRNA-dihydrouridine synthase</fullName>
        <ecNumber evidence="7">1.3.1.-</ecNumber>
    </recommendedName>
</protein>
<evidence type="ECO:0000259" key="10">
    <source>
        <dbReference type="Pfam" id="PF01207"/>
    </source>
</evidence>
<feature type="binding site" evidence="9">
    <location>
        <position position="64"/>
    </location>
    <ligand>
        <name>FMN</name>
        <dbReference type="ChEBI" id="CHEBI:58210"/>
    </ligand>
</feature>
<reference evidence="11" key="1">
    <citation type="submission" date="2020-10" db="EMBL/GenBank/DDBJ databases">
        <authorList>
            <person name="Gilroy R."/>
        </authorList>
    </citation>
    <scope>NUCLEOTIDE SEQUENCE</scope>
    <source>
        <strain evidence="11">CHK178-757</strain>
    </source>
</reference>
<evidence type="ECO:0000313" key="11">
    <source>
        <dbReference type="EMBL" id="HIS45987.1"/>
    </source>
</evidence>
<evidence type="ECO:0000256" key="3">
    <source>
        <dbReference type="ARBA" id="ARBA00022643"/>
    </source>
</evidence>
<evidence type="ECO:0000256" key="5">
    <source>
        <dbReference type="ARBA" id="ARBA00022857"/>
    </source>
</evidence>
<dbReference type="PANTHER" id="PTHR45846:SF1">
    <property type="entry name" value="TRNA-DIHYDROURIDINE(47) SYNTHASE [NAD(P)(+)]-LIKE"/>
    <property type="match status" value="1"/>
</dbReference>
<keyword evidence="2 7" id="KW-0285">Flavoprotein</keyword>
<evidence type="ECO:0000256" key="9">
    <source>
        <dbReference type="PIRSR" id="PIRSR006621-2"/>
    </source>
</evidence>
<evidence type="ECO:0000256" key="1">
    <source>
        <dbReference type="ARBA" id="ARBA00001917"/>
    </source>
</evidence>
<feature type="binding site" evidence="9">
    <location>
        <position position="162"/>
    </location>
    <ligand>
        <name>FMN</name>
        <dbReference type="ChEBI" id="CHEBI:58210"/>
    </ligand>
</feature>
<dbReference type="CDD" id="cd02801">
    <property type="entry name" value="DUS_like_FMN"/>
    <property type="match status" value="1"/>
</dbReference>
<dbReference type="InterPro" id="IPR018517">
    <property type="entry name" value="tRNA_hU_synthase_CS"/>
</dbReference>
<dbReference type="SUPFAM" id="SSF51395">
    <property type="entry name" value="FMN-linked oxidoreductases"/>
    <property type="match status" value="1"/>
</dbReference>
<keyword evidence="6 7" id="KW-0560">Oxidoreductase</keyword>
<dbReference type="EC" id="1.3.1.-" evidence="7"/>
<reference evidence="11" key="2">
    <citation type="journal article" date="2021" name="PeerJ">
        <title>Extensive microbial diversity within the chicken gut microbiome revealed by metagenomics and culture.</title>
        <authorList>
            <person name="Gilroy R."/>
            <person name="Ravi A."/>
            <person name="Getino M."/>
            <person name="Pursley I."/>
            <person name="Horton D.L."/>
            <person name="Alikhan N.F."/>
            <person name="Baker D."/>
            <person name="Gharbi K."/>
            <person name="Hall N."/>
            <person name="Watson M."/>
            <person name="Adriaenssens E.M."/>
            <person name="Foster-Nyarko E."/>
            <person name="Jarju S."/>
            <person name="Secka A."/>
            <person name="Antonio M."/>
            <person name="Oren A."/>
            <person name="Chaudhuri R.R."/>
            <person name="La Ragione R."/>
            <person name="Hildebrand F."/>
            <person name="Pallen M.J."/>
        </authorList>
    </citation>
    <scope>NUCLEOTIDE SEQUENCE</scope>
    <source>
        <strain evidence="11">CHK178-757</strain>
    </source>
</reference>
<dbReference type="InterPro" id="IPR001269">
    <property type="entry name" value="DUS_fam"/>
</dbReference>
<proteinExistence type="inferred from homology"/>
<evidence type="ECO:0000256" key="4">
    <source>
        <dbReference type="ARBA" id="ARBA00022694"/>
    </source>
</evidence>
<dbReference type="AlphaFoldDB" id="A0A9D1JPC2"/>
<keyword evidence="9" id="KW-0547">Nucleotide-binding</keyword>
<comment type="function">
    <text evidence="7">Catalyzes the synthesis of 5,6-dihydrouridine (D), a modified base found in the D-loop of most tRNAs, via the reduction of the C5-C6 double bond in target uridines.</text>
</comment>
<dbReference type="Pfam" id="PF01207">
    <property type="entry name" value="Dus"/>
    <property type="match status" value="1"/>
</dbReference>